<proteinExistence type="predicted"/>
<protein>
    <recommendedName>
        <fullName evidence="2">DUF6535 domain-containing protein</fullName>
    </recommendedName>
</protein>
<keyword evidence="1" id="KW-0472">Membrane</keyword>
<dbReference type="InterPro" id="IPR045338">
    <property type="entry name" value="DUF6535"/>
</dbReference>
<keyword evidence="4" id="KW-1185">Reference proteome</keyword>
<dbReference type="Pfam" id="PF20153">
    <property type="entry name" value="DUF6535"/>
    <property type="match status" value="1"/>
</dbReference>
<keyword evidence="1" id="KW-1133">Transmembrane helix</keyword>
<evidence type="ECO:0000313" key="3">
    <source>
        <dbReference type="EMBL" id="TFY82745.1"/>
    </source>
</evidence>
<evidence type="ECO:0000313" key="4">
    <source>
        <dbReference type="Proteomes" id="UP000298061"/>
    </source>
</evidence>
<name>A0A4Z0A7M9_9AGAM</name>
<feature type="transmembrane region" description="Helical" evidence="1">
    <location>
        <begin position="188"/>
        <end position="210"/>
    </location>
</feature>
<evidence type="ECO:0000259" key="2">
    <source>
        <dbReference type="Pfam" id="PF20153"/>
    </source>
</evidence>
<keyword evidence="1" id="KW-0812">Transmembrane</keyword>
<feature type="transmembrane region" description="Helical" evidence="1">
    <location>
        <begin position="120"/>
        <end position="143"/>
    </location>
</feature>
<reference evidence="3 4" key="1">
    <citation type="submission" date="2019-02" db="EMBL/GenBank/DDBJ databases">
        <title>Genome sequencing of the rare red list fungi Hericium alpestre (H. flagellum).</title>
        <authorList>
            <person name="Buettner E."/>
            <person name="Kellner H."/>
        </authorList>
    </citation>
    <scope>NUCLEOTIDE SEQUENCE [LARGE SCALE GENOMIC DNA]</scope>
    <source>
        <strain evidence="3 4">DSM 108284</strain>
    </source>
</reference>
<dbReference type="OrthoDB" id="3221808at2759"/>
<dbReference type="STRING" id="135208.A0A4Z0A7M9"/>
<dbReference type="Proteomes" id="UP000298061">
    <property type="component" value="Unassembled WGS sequence"/>
</dbReference>
<feature type="domain" description="DUF6535" evidence="2">
    <location>
        <begin position="28"/>
        <end position="204"/>
    </location>
</feature>
<accession>A0A4Z0A7M9</accession>
<evidence type="ECO:0000256" key="1">
    <source>
        <dbReference type="SAM" id="Phobius"/>
    </source>
</evidence>
<dbReference type="EMBL" id="SFCI01000082">
    <property type="protein sequence ID" value="TFY82745.1"/>
    <property type="molecule type" value="Genomic_DNA"/>
</dbReference>
<gene>
    <name evidence="3" type="ORF">EWM64_g1276</name>
</gene>
<dbReference type="AlphaFoldDB" id="A0A4Z0A7M9"/>
<organism evidence="3 4">
    <name type="scientific">Hericium alpestre</name>
    <dbReference type="NCBI Taxonomy" id="135208"/>
    <lineage>
        <taxon>Eukaryota</taxon>
        <taxon>Fungi</taxon>
        <taxon>Dikarya</taxon>
        <taxon>Basidiomycota</taxon>
        <taxon>Agaricomycotina</taxon>
        <taxon>Agaricomycetes</taxon>
        <taxon>Russulales</taxon>
        <taxon>Hericiaceae</taxon>
        <taxon>Hericium</taxon>
    </lineage>
</organism>
<comment type="caution">
    <text evidence="3">The sequence shown here is derived from an EMBL/GenBank/DDBJ whole genome shotgun (WGS) entry which is preliminary data.</text>
</comment>
<feature type="transmembrane region" description="Helical" evidence="1">
    <location>
        <begin position="52"/>
        <end position="69"/>
    </location>
</feature>
<sequence length="394" mass="43647">MLILISSMCLIKGHDRPGSQTGNSAKIWSIYLSHAEKYDKALVESWKGDMDGILIFSGLFSAVVSAFVVDSYKFLQEDYNAATVQALVTISAQLANASTHVPAVSPNLVSQDPKGNGTMIAINVLWFLSLVFSLSCALGATLVQQWSRTYIQGTEERFIPHEKARMRTYLLEGVERFGVTAMVQAIPVMLHVALFLFFAGLVVFPLSIALDSLHRRSPLEQQPMGAFMQMLFNAPVAGELSIYQCIIVATNKSLPWDKVITIRDPQAVDGPFYTIDPSLKAMARRAIQEGQPALNAFFMSNPRLESLKMYNLDPKLRLLSNFNRAPSKPVLHTSWDVLRARMARAVTLVHAKINSESTITMFNQGTPSPILTSSPLSEALQLRVSPRTMLQAHF</sequence>